<protein>
    <submittedName>
        <fullName evidence="1">Uncharacterized protein</fullName>
    </submittedName>
</protein>
<reference evidence="1" key="1">
    <citation type="journal article" date="2020" name="MBio">
        <title>A New Family of DNA Viruses Causing Disease in Crustaceans from Diverse Aquatic Biomes.</title>
        <authorList>
            <person name="Subramaniam K."/>
            <person name="Behringer D.C."/>
            <person name="Bojko J."/>
            <person name="Yutin N."/>
            <person name="Clark A.S."/>
            <person name="Bateman K.S."/>
            <person name="van Aerle R."/>
            <person name="Bass D."/>
            <person name="Kerr R.C."/>
            <person name="Koonin E.V."/>
            <person name="Stentiford G.D."/>
            <person name="Waltzek T.B."/>
        </authorList>
    </citation>
    <scope>NUCLEOTIDE SEQUENCE</scope>
</reference>
<organism evidence="1">
    <name type="scientific">Carcinus maenas virus 1</name>
    <dbReference type="NCBI Taxonomy" id="2704945"/>
    <lineage>
        <taxon>Viruses</taxon>
    </lineage>
</organism>
<name>A0A6G9HDA2_9VIRU</name>
<proteinExistence type="predicted"/>
<dbReference type="EMBL" id="MN604015">
    <property type="protein sequence ID" value="QIQ08532.1"/>
    <property type="molecule type" value="Genomic_DNA"/>
</dbReference>
<sequence>MKNLALRNVDLSAFKSLSSVTGGTLFTAGTVGAAPATLAGGAKDENDCRVTFKAFAQKYPEAFQRAQAIVLGSKAKYAKWWW</sequence>
<accession>A0A6G9HDA2</accession>
<evidence type="ECO:0000313" key="1">
    <source>
        <dbReference type="EMBL" id="QIQ08532.1"/>
    </source>
</evidence>
<gene>
    <name evidence="1" type="primary">ORF24</name>
</gene>